<dbReference type="Gene3D" id="3.30.200.20">
    <property type="entry name" value="Phosphorylase Kinase, domain 1"/>
    <property type="match status" value="1"/>
</dbReference>
<dbReference type="AlphaFoldDB" id="A0A1X2IYN3"/>
<organism evidence="2 3">
    <name type="scientific">Absidia repens</name>
    <dbReference type="NCBI Taxonomy" id="90262"/>
    <lineage>
        <taxon>Eukaryota</taxon>
        <taxon>Fungi</taxon>
        <taxon>Fungi incertae sedis</taxon>
        <taxon>Mucoromycota</taxon>
        <taxon>Mucoromycotina</taxon>
        <taxon>Mucoromycetes</taxon>
        <taxon>Mucorales</taxon>
        <taxon>Cunninghamellaceae</taxon>
        <taxon>Absidia</taxon>
    </lineage>
</organism>
<evidence type="ECO:0000313" key="3">
    <source>
        <dbReference type="Proteomes" id="UP000193560"/>
    </source>
</evidence>
<dbReference type="PANTHER" id="PTHR47829:SF3">
    <property type="entry name" value="AMINOGLYCOSIDE PHOSPHOTRANSFERASE DOMAIN-CONTAINING PROTEIN"/>
    <property type="match status" value="1"/>
</dbReference>
<dbReference type="InterPro" id="IPR041726">
    <property type="entry name" value="ACAD10_11_N"/>
</dbReference>
<accession>A0A1X2IYN3</accession>
<dbReference type="PROSITE" id="PS00108">
    <property type="entry name" value="PROTEIN_KINASE_ST"/>
    <property type="match status" value="1"/>
</dbReference>
<protein>
    <submittedName>
        <fullName evidence="2">Kinase-like domain-containing protein</fullName>
    </submittedName>
</protein>
<dbReference type="SUPFAM" id="SSF56112">
    <property type="entry name" value="Protein kinase-like (PK-like)"/>
    <property type="match status" value="1"/>
</dbReference>
<gene>
    <name evidence="2" type="ORF">BCR42DRAFT_402871</name>
</gene>
<dbReference type="CDD" id="cd05154">
    <property type="entry name" value="ACAD10_11_N-like"/>
    <property type="match status" value="1"/>
</dbReference>
<feature type="domain" description="Aminoglycoside phosphotransferase" evidence="1">
    <location>
        <begin position="38"/>
        <end position="273"/>
    </location>
</feature>
<dbReference type="Gene3D" id="3.90.1200.10">
    <property type="match status" value="1"/>
</dbReference>
<name>A0A1X2IYN3_9FUNG</name>
<dbReference type="EMBL" id="MCGE01000002">
    <property type="protein sequence ID" value="ORZ24400.1"/>
    <property type="molecule type" value="Genomic_DNA"/>
</dbReference>
<evidence type="ECO:0000313" key="2">
    <source>
        <dbReference type="EMBL" id="ORZ24400.1"/>
    </source>
</evidence>
<dbReference type="STRING" id="90262.A0A1X2IYN3"/>
<keyword evidence="2" id="KW-0808">Transferase</keyword>
<dbReference type="Pfam" id="PF01636">
    <property type="entry name" value="APH"/>
    <property type="match status" value="1"/>
</dbReference>
<evidence type="ECO:0000259" key="1">
    <source>
        <dbReference type="Pfam" id="PF01636"/>
    </source>
</evidence>
<dbReference type="InterPro" id="IPR002575">
    <property type="entry name" value="Aminoglycoside_PTrfase"/>
</dbReference>
<dbReference type="GO" id="GO:0004672">
    <property type="term" value="F:protein kinase activity"/>
    <property type="evidence" value="ECO:0007669"/>
    <property type="project" value="InterPro"/>
</dbReference>
<dbReference type="InterPro" id="IPR052898">
    <property type="entry name" value="ACAD10-like"/>
</dbReference>
<keyword evidence="2" id="KW-0418">Kinase</keyword>
<comment type="caution">
    <text evidence="2">The sequence shown here is derived from an EMBL/GenBank/DDBJ whole genome shotgun (WGS) entry which is preliminary data.</text>
</comment>
<sequence length="371" mass="41393">MTKEGQNTSAVRSGHELNNASLEAYLINQIPGFKAPLTVSQFSFGQSNPTYLLKDGNQQQYVLRKKPPGALLSKTAHAIEREYRIISALGQHTNVPVPKVYALCEDASVIGTPFYVMEFLKGRIFEDVRMLSLPFEDRRQCWFSALKTLALLHQVDFKAIGLESYGRNSGFYERQMKSLHKVSKAQAAVVDKETGEKVADLPRLDEMFAWFKKNQPKDAATIVHGDFKIDNLVFHPTECRVIGILDWELSTIGHPYSDLANLLQPFYIPAGPEGGFMNAKDPLPIPGSQELMQVYCQQSQQSFPIPQWMFAVAFSHFRLAVITQGIAARVARKQASSARAKEIASKSIPMTILALMIVDQGNLVGDNDSKL</sequence>
<reference evidence="2 3" key="1">
    <citation type="submission" date="2016-07" db="EMBL/GenBank/DDBJ databases">
        <title>Pervasive Adenine N6-methylation of Active Genes in Fungi.</title>
        <authorList>
            <consortium name="DOE Joint Genome Institute"/>
            <person name="Mondo S.J."/>
            <person name="Dannebaum R.O."/>
            <person name="Kuo R.C."/>
            <person name="Labutti K."/>
            <person name="Haridas S."/>
            <person name="Kuo A."/>
            <person name="Salamov A."/>
            <person name="Ahrendt S.R."/>
            <person name="Lipzen A."/>
            <person name="Sullivan W."/>
            <person name="Andreopoulos W.B."/>
            <person name="Clum A."/>
            <person name="Lindquist E."/>
            <person name="Daum C."/>
            <person name="Ramamoorthy G.K."/>
            <person name="Gryganskyi A."/>
            <person name="Culley D."/>
            <person name="Magnuson J.K."/>
            <person name="James T.Y."/>
            <person name="O'Malley M.A."/>
            <person name="Stajich J.E."/>
            <person name="Spatafora J.W."/>
            <person name="Visel A."/>
            <person name="Grigoriev I.V."/>
        </authorList>
    </citation>
    <scope>NUCLEOTIDE SEQUENCE [LARGE SCALE GENOMIC DNA]</scope>
    <source>
        <strain evidence="2 3">NRRL 1336</strain>
    </source>
</reference>
<proteinExistence type="predicted"/>
<dbReference type="PANTHER" id="PTHR47829">
    <property type="entry name" value="HYDROLASE, PUTATIVE (AFU_ORTHOLOGUE AFUA_1G12880)-RELATED"/>
    <property type="match status" value="1"/>
</dbReference>
<dbReference type="InterPro" id="IPR008271">
    <property type="entry name" value="Ser/Thr_kinase_AS"/>
</dbReference>
<keyword evidence="3" id="KW-1185">Reference proteome</keyword>
<dbReference type="Proteomes" id="UP000193560">
    <property type="component" value="Unassembled WGS sequence"/>
</dbReference>
<dbReference type="OrthoDB" id="191037at2759"/>
<dbReference type="InterPro" id="IPR011009">
    <property type="entry name" value="Kinase-like_dom_sf"/>
</dbReference>